<reference evidence="3 4" key="1">
    <citation type="submission" date="2014-09" db="EMBL/GenBank/DDBJ databases">
        <authorList>
            <person name="Ellenberger Sabrina"/>
        </authorList>
    </citation>
    <scope>NUCLEOTIDE SEQUENCE [LARGE SCALE GENOMIC DNA]</scope>
    <source>
        <strain evidence="3 4">CBS 412.66</strain>
    </source>
</reference>
<dbReference type="GO" id="GO:0007010">
    <property type="term" value="P:cytoskeleton organization"/>
    <property type="evidence" value="ECO:0007669"/>
    <property type="project" value="TreeGrafter"/>
</dbReference>
<dbReference type="Pfam" id="PF11882">
    <property type="entry name" value="DUF3402"/>
    <property type="match status" value="2"/>
</dbReference>
<sequence length="866" mass="100334">MTQKDDSQEYFDPILAPGNLRKIVENLPGKAKHQHDDYQYNSDSDFFENEIDEFFSHTEVAVQLQDYRRSFEREFPTKTEDQITTLLDGLEYEDQELRLQTLTLEPNLMEFLFLLLAKLRERLPDKQFPIKKTILLLWKSMLFLSGGLESIKSSVMKLKEAMGLDTKASIITKCTPQDLLKFQQEITKKYPGYIPPDFPFKEASAMTVNASSGLAEAMGYANAVENVELLYQTLFPPKSIVNNAKNKQQQQLLQNYFPSSPYVSPAFPLPLSHTGSDVPQSITEAGNVYVANMHVSLANFQVMKERSKGIRKWQDRNKSTEENIADEKQTLMEGLYAKILPELQNVIVVLLKLLLTSVSPNTANHSSDNERNGKETFESSGDIVTLEDLEEADIKRNREIYSKAISGLLLLLLKWSKSSHVLKYEYISQLLADSGCMLLILKMIGLQEVTEMVSARTDVPYYCFFDYNINRAVIENKKEENLYTNRRNMYCSINHLRILQMLTKHKSHRIMLLVQYKSAAILKRLLKIAHPTLEQYVLKLFKSQVPFLGRKWKSQNMKIISAIYLNCKTVLQDDWISKLNADEDVDDGKMEEQNLRILTRLYNGERYLPSFLPDHDEVSASSGPGFNGFKDYDLDQSIDCSSFDLGIDFFNDYNAWLETEVFNADQEEEQNSTQLFGCDTPIPRTPYPSNYDTEQQFTPEDLMLEINKLYVQELNAEFRPAMPLTITPTHNQKREENWKSSPKPKKLTPLFRYDGTQSSRTYLRPLSLEEPAEKEQRNEDWQMQTQEEIVSRLFYVQDKVTEKWLSSDNNSASSNYHFKLFEVFDQEFYSSSECNTSSDDYEENDYLQDNTYCDDDQREKKCLLNA</sequence>
<dbReference type="PANTHER" id="PTHR13239:SF4">
    <property type="entry name" value="AT25231P"/>
    <property type="match status" value="1"/>
</dbReference>
<dbReference type="STRING" id="35722.A0A0B7NF27"/>
<dbReference type="InterPro" id="IPR021819">
    <property type="entry name" value="Far11/STRP_C"/>
</dbReference>
<evidence type="ECO:0000259" key="1">
    <source>
        <dbReference type="SMART" id="SM01292"/>
    </source>
</evidence>
<dbReference type="OrthoDB" id="18234at2759"/>
<dbReference type="Proteomes" id="UP000054107">
    <property type="component" value="Unassembled WGS sequence"/>
</dbReference>
<proteinExistence type="predicted"/>
<organism evidence="3 4">
    <name type="scientific">Parasitella parasitica</name>
    <dbReference type="NCBI Taxonomy" id="35722"/>
    <lineage>
        <taxon>Eukaryota</taxon>
        <taxon>Fungi</taxon>
        <taxon>Fungi incertae sedis</taxon>
        <taxon>Mucoromycota</taxon>
        <taxon>Mucoromycotina</taxon>
        <taxon>Mucoromycetes</taxon>
        <taxon>Mucorales</taxon>
        <taxon>Mucorineae</taxon>
        <taxon>Mucoraceae</taxon>
        <taxon>Parasitella</taxon>
    </lineage>
</organism>
<evidence type="ECO:0008006" key="5">
    <source>
        <dbReference type="Google" id="ProtNLM"/>
    </source>
</evidence>
<dbReference type="Pfam" id="PF07923">
    <property type="entry name" value="N1221"/>
    <property type="match status" value="1"/>
</dbReference>
<dbReference type="PANTHER" id="PTHR13239">
    <property type="entry name" value="PROTEIN REQUIRED FOR HYPHAL ANASTOMOSIS HAM-2"/>
    <property type="match status" value="1"/>
</dbReference>
<evidence type="ECO:0000313" key="4">
    <source>
        <dbReference type="Proteomes" id="UP000054107"/>
    </source>
</evidence>
<name>A0A0B7NF27_9FUNG</name>
<gene>
    <name evidence="3" type="primary">PARPA_08078.1 scaffold 31632</name>
</gene>
<dbReference type="EMBL" id="LN730723">
    <property type="protein sequence ID" value="CEP13935.1"/>
    <property type="molecule type" value="Genomic_DNA"/>
</dbReference>
<accession>A0A0B7NF27</accession>
<protein>
    <recommendedName>
        <fullName evidence="5">Far11/STRP C-terminal domain-containing protein</fullName>
    </recommendedName>
</protein>
<dbReference type="InterPro" id="IPR012486">
    <property type="entry name" value="Far11/STRP_N"/>
</dbReference>
<dbReference type="AlphaFoldDB" id="A0A0B7NF27"/>
<evidence type="ECO:0000259" key="2">
    <source>
        <dbReference type="SMART" id="SM01293"/>
    </source>
</evidence>
<keyword evidence="4" id="KW-1185">Reference proteome</keyword>
<dbReference type="GO" id="GO:0005829">
    <property type="term" value="C:cytosol"/>
    <property type="evidence" value="ECO:0007669"/>
    <property type="project" value="TreeGrafter"/>
</dbReference>
<dbReference type="InterPro" id="IPR040185">
    <property type="entry name" value="Far11/STRP"/>
</dbReference>
<feature type="domain" description="Far11/STRP N-terminal" evidence="1">
    <location>
        <begin position="33"/>
        <end position="204"/>
    </location>
</feature>
<dbReference type="SMART" id="SM01292">
    <property type="entry name" value="N1221"/>
    <property type="match status" value="1"/>
</dbReference>
<feature type="domain" description="Far11/STRP C-terminal" evidence="2">
    <location>
        <begin position="279"/>
        <end position="701"/>
    </location>
</feature>
<evidence type="ECO:0000313" key="3">
    <source>
        <dbReference type="EMBL" id="CEP13935.1"/>
    </source>
</evidence>
<dbReference type="SMART" id="SM01293">
    <property type="entry name" value="DUF3402"/>
    <property type="match status" value="1"/>
</dbReference>